<dbReference type="GO" id="GO:0005737">
    <property type="term" value="C:cytoplasm"/>
    <property type="evidence" value="ECO:0007669"/>
    <property type="project" value="UniProtKB-SubCell"/>
</dbReference>
<dbReference type="AlphaFoldDB" id="A0A0C9MYM2"/>
<proteinExistence type="inferred from homology"/>
<keyword evidence="9" id="KW-0012">Acyltransferase</keyword>
<dbReference type="EMBL" id="DF836446">
    <property type="protein sequence ID" value="GAN07328.1"/>
    <property type="molecule type" value="Genomic_DNA"/>
</dbReference>
<dbReference type="EC" id="2.3.1.257" evidence="4"/>
<evidence type="ECO:0000313" key="14">
    <source>
        <dbReference type="Proteomes" id="UP000053815"/>
    </source>
</evidence>
<organism evidence="13">
    <name type="scientific">Mucor ambiguus</name>
    <dbReference type="NCBI Taxonomy" id="91626"/>
    <lineage>
        <taxon>Eukaryota</taxon>
        <taxon>Fungi</taxon>
        <taxon>Fungi incertae sedis</taxon>
        <taxon>Mucoromycota</taxon>
        <taxon>Mucoromycotina</taxon>
        <taxon>Mucoromycetes</taxon>
        <taxon>Mucorales</taxon>
        <taxon>Mucorineae</taxon>
        <taxon>Mucoraceae</taxon>
        <taxon>Mucor</taxon>
    </lineage>
</organism>
<evidence type="ECO:0000256" key="11">
    <source>
        <dbReference type="ARBA" id="ARBA00049524"/>
    </source>
</evidence>
<evidence type="ECO:0000256" key="4">
    <source>
        <dbReference type="ARBA" id="ARBA00012950"/>
    </source>
</evidence>
<dbReference type="GO" id="GO:0010485">
    <property type="term" value="F:histone H4 acetyltransferase activity"/>
    <property type="evidence" value="ECO:0007669"/>
    <property type="project" value="InterPro"/>
</dbReference>
<reference evidence="13" key="1">
    <citation type="submission" date="2014-09" db="EMBL/GenBank/DDBJ databases">
        <title>Draft genome sequence of an oleaginous Mucoromycotina fungus Mucor ambiguus NBRC6742.</title>
        <authorList>
            <person name="Takeda I."/>
            <person name="Yamane N."/>
            <person name="Morita T."/>
            <person name="Tamano K."/>
            <person name="Machida M."/>
            <person name="Baker S."/>
            <person name="Koike H."/>
        </authorList>
    </citation>
    <scope>NUCLEOTIDE SEQUENCE</scope>
    <source>
        <strain evidence="13">NBRC 6742</strain>
    </source>
</reference>
<keyword evidence="6" id="KW-0963">Cytoplasm</keyword>
<evidence type="ECO:0000256" key="7">
    <source>
        <dbReference type="ARBA" id="ARBA00022679"/>
    </source>
</evidence>
<sequence>MPIHETERDSLIDRVNKQEKCLVQFLDSPIKYQNQQLDLVIDYYLVDDLPRELHEWTFQLVKTNLQDMYEKSKDGWSEEEKRKEMLAPQARYLIARSAIDPNDIKGFLHFQMVQEETMDDDIMANCAYCYEIQIAESARGQGLGEYMMNLLSQIGTYWKMDKVMLTVFKANEGAFRFYIKKLGFELDEISPGACLPLYKARKFDYELLSKPCI</sequence>
<keyword evidence="8" id="KW-0539">Nucleus</keyword>
<comment type="similarity">
    <text evidence="3">Belongs to the acetyltransferase family. NAA40 subfamily.</text>
</comment>
<dbReference type="InterPro" id="IPR000182">
    <property type="entry name" value="GNAT_dom"/>
</dbReference>
<dbReference type="OrthoDB" id="424551at2759"/>
<name>A0A0C9MYM2_9FUNG</name>
<dbReference type="GO" id="GO:1990189">
    <property type="term" value="F:protein N-terminal-serine acetyltransferase activity"/>
    <property type="evidence" value="ECO:0007669"/>
    <property type="project" value="UniProtKB-EC"/>
</dbReference>
<evidence type="ECO:0000256" key="5">
    <source>
        <dbReference type="ARBA" id="ARBA00015043"/>
    </source>
</evidence>
<dbReference type="PROSITE" id="PS51186">
    <property type="entry name" value="GNAT"/>
    <property type="match status" value="1"/>
</dbReference>
<evidence type="ECO:0000256" key="3">
    <source>
        <dbReference type="ARBA" id="ARBA00008870"/>
    </source>
</evidence>
<comment type="subcellular location">
    <subcellularLocation>
        <location evidence="2">Cytoplasm</location>
    </subcellularLocation>
    <subcellularLocation>
        <location evidence="1">Nucleus</location>
    </subcellularLocation>
</comment>
<evidence type="ECO:0000256" key="2">
    <source>
        <dbReference type="ARBA" id="ARBA00004496"/>
    </source>
</evidence>
<protein>
    <recommendedName>
        <fullName evidence="5">N-alpha-acetyltransferase 40</fullName>
        <ecNumber evidence="4">2.3.1.257</ecNumber>
    </recommendedName>
</protein>
<evidence type="ECO:0000256" key="1">
    <source>
        <dbReference type="ARBA" id="ARBA00004123"/>
    </source>
</evidence>
<dbReference type="STRING" id="91626.A0A0C9MYM2"/>
<dbReference type="PANTHER" id="PTHR20531:SF1">
    <property type="entry name" value="N-ALPHA-ACETYLTRANSFERASE 40"/>
    <property type="match status" value="1"/>
</dbReference>
<dbReference type="Pfam" id="PF00583">
    <property type="entry name" value="Acetyltransf_1"/>
    <property type="match status" value="1"/>
</dbReference>
<evidence type="ECO:0000256" key="6">
    <source>
        <dbReference type="ARBA" id="ARBA00022490"/>
    </source>
</evidence>
<dbReference type="InterPro" id="IPR016181">
    <property type="entry name" value="Acyl_CoA_acyltransferase"/>
</dbReference>
<evidence type="ECO:0000313" key="13">
    <source>
        <dbReference type="EMBL" id="GAN07328.1"/>
    </source>
</evidence>
<dbReference type="InterPro" id="IPR039949">
    <property type="entry name" value="NAA40"/>
</dbReference>
<feature type="domain" description="N-acetyltransferase" evidence="12">
    <location>
        <begin position="51"/>
        <end position="204"/>
    </location>
</feature>
<dbReference type="PANTHER" id="PTHR20531">
    <property type="entry name" value="N-ALPHA-ACETYLTRANSFERASE 40"/>
    <property type="match status" value="1"/>
</dbReference>
<gene>
    <name evidence="13" type="ORF">MAM1_0157c06824</name>
</gene>
<comment type="catalytic activity">
    <reaction evidence="11">
        <text>N-terminal L-seryl-[histone H4] + acetyl-CoA = N-terminal N(alpha)-acetyl-L-seryl-[histone H4] + CoA + H(+)</text>
        <dbReference type="Rhea" id="RHEA:50596"/>
        <dbReference type="Rhea" id="RHEA-COMP:12740"/>
        <dbReference type="Rhea" id="RHEA-COMP:12743"/>
        <dbReference type="ChEBI" id="CHEBI:15378"/>
        <dbReference type="ChEBI" id="CHEBI:57287"/>
        <dbReference type="ChEBI" id="CHEBI:57288"/>
        <dbReference type="ChEBI" id="CHEBI:64738"/>
        <dbReference type="ChEBI" id="CHEBI:83690"/>
        <dbReference type="EC" id="2.3.1.257"/>
    </reaction>
</comment>
<dbReference type="GO" id="GO:0005634">
    <property type="term" value="C:nucleus"/>
    <property type="evidence" value="ECO:0007669"/>
    <property type="project" value="UniProtKB-SubCell"/>
</dbReference>
<keyword evidence="7 13" id="KW-0808">Transferase</keyword>
<evidence type="ECO:0000259" key="12">
    <source>
        <dbReference type="PROSITE" id="PS51186"/>
    </source>
</evidence>
<evidence type="ECO:0000256" key="8">
    <source>
        <dbReference type="ARBA" id="ARBA00023242"/>
    </source>
</evidence>
<dbReference type="Proteomes" id="UP000053815">
    <property type="component" value="Unassembled WGS sequence"/>
</dbReference>
<dbReference type="GO" id="GO:0043998">
    <property type="term" value="F:histone H2A acetyltransferase activity"/>
    <property type="evidence" value="ECO:0007669"/>
    <property type="project" value="InterPro"/>
</dbReference>
<evidence type="ECO:0000256" key="9">
    <source>
        <dbReference type="ARBA" id="ARBA00023315"/>
    </source>
</evidence>
<dbReference type="CDD" id="cd04301">
    <property type="entry name" value="NAT_SF"/>
    <property type="match status" value="1"/>
</dbReference>
<accession>A0A0C9MYM2</accession>
<keyword evidence="14" id="KW-1185">Reference proteome</keyword>
<dbReference type="Gene3D" id="3.40.630.30">
    <property type="match status" value="1"/>
</dbReference>
<dbReference type="SUPFAM" id="SSF55729">
    <property type="entry name" value="Acyl-CoA N-acyltransferases (Nat)"/>
    <property type="match status" value="1"/>
</dbReference>
<comment type="catalytic activity">
    <reaction evidence="10">
        <text>N-terminal L-seryl-[histone H2A] + acetyl-CoA = N-terminal N(alpha)-acetyl-L-seryl-[histone H2A] + CoA + H(+)</text>
        <dbReference type="Rhea" id="RHEA:50600"/>
        <dbReference type="Rhea" id="RHEA-COMP:12742"/>
        <dbReference type="Rhea" id="RHEA-COMP:12744"/>
        <dbReference type="ChEBI" id="CHEBI:15378"/>
        <dbReference type="ChEBI" id="CHEBI:57287"/>
        <dbReference type="ChEBI" id="CHEBI:57288"/>
        <dbReference type="ChEBI" id="CHEBI:64738"/>
        <dbReference type="ChEBI" id="CHEBI:83690"/>
        <dbReference type="EC" id="2.3.1.257"/>
    </reaction>
</comment>
<evidence type="ECO:0000256" key="10">
    <source>
        <dbReference type="ARBA" id="ARBA00047821"/>
    </source>
</evidence>